<dbReference type="InterPro" id="IPR046364">
    <property type="entry name" value="Exo70_C"/>
</dbReference>
<feature type="compositionally biased region" description="Pro residues" evidence="4">
    <location>
        <begin position="1"/>
        <end position="11"/>
    </location>
</feature>
<dbReference type="Pfam" id="PF03081">
    <property type="entry name" value="Exo70_C"/>
    <property type="match status" value="2"/>
</dbReference>
<evidence type="ECO:0000259" key="5">
    <source>
        <dbReference type="Pfam" id="PF03081"/>
    </source>
</evidence>
<feature type="region of interest" description="Disordered" evidence="4">
    <location>
        <begin position="1"/>
        <end position="24"/>
    </location>
</feature>
<comment type="similarity">
    <text evidence="1 3">Belongs to the EXO70 family.</text>
</comment>
<dbReference type="GO" id="GO:0015031">
    <property type="term" value="P:protein transport"/>
    <property type="evidence" value="ECO:0007669"/>
    <property type="project" value="UniProtKB-KW"/>
</dbReference>
<organism evidence="6 7">
    <name type="scientific">Coptis chinensis</name>
    <dbReference type="NCBI Taxonomy" id="261450"/>
    <lineage>
        <taxon>Eukaryota</taxon>
        <taxon>Viridiplantae</taxon>
        <taxon>Streptophyta</taxon>
        <taxon>Embryophyta</taxon>
        <taxon>Tracheophyta</taxon>
        <taxon>Spermatophyta</taxon>
        <taxon>Magnoliopsida</taxon>
        <taxon>Ranunculales</taxon>
        <taxon>Ranunculaceae</taxon>
        <taxon>Coptidoideae</taxon>
        <taxon>Coptis</taxon>
    </lineage>
</organism>
<sequence length="654" mass="75178">MHFARTPPPTSSLPASFSSTTNMPSMESKQVLEVHSTLIELESACSNLRTLLQKSTDLETNLTNMDTRFDVLEETLTNTSRTIAPLQSLAIANKALDTRINRAVSPAFNLLESFKLAESLQEKLLKISSKLPMKKPISKRLKYLIKYVECVDQLNDAIDSISRDCEPATQKLQEVVEFLSRTKATDHYRTRRLKETLVTLKALYETEVDAMRYEGLLDEALLSLQDEYESILQQLKHKNIGDQLQADEGTEVEEISDLGSELEIDVLKRIAETLARNDCLDICIDIFVKVRYTRAAKALMRLNPEYLRNYTPEEIDEMEWESLETAITLWIQHFELAVKTVFVSEKKLCNQVLADLMDGTIWAECFIKIADKIMAVFFRFGEGVTRSSREPQKLFKLLDMFVSLEKLKSDFTNVFEGILSKPESHESLLKDAILNVMEALERNIDSKKLRYKDKVLLQIFSMNTYWYIYMRIRNTELAKLIGEQVLKKNFKTVAEESAYLYQRQAWRPIVRLIEDESEHPNNETTGAVVRGKMEAFMKAFNEYLQRHRSSYNIPDADLREQIRESTVNFVVPAYDRFYNAHLSVLQARSSSFLPPDSIEELLGQIFGLTNPNVTSKYTTRHRSFKDRTAAGENAPSAQGSTNVIKTFRRMNSDD</sequence>
<comment type="function">
    <text evidence="3">Component of the exocyst complex.</text>
</comment>
<dbReference type="GO" id="GO:0000145">
    <property type="term" value="C:exocyst"/>
    <property type="evidence" value="ECO:0007669"/>
    <property type="project" value="InterPro"/>
</dbReference>
<dbReference type="Pfam" id="PF20669">
    <property type="entry name" value="Exo70_N"/>
    <property type="match status" value="1"/>
</dbReference>
<evidence type="ECO:0000256" key="3">
    <source>
        <dbReference type="RuleBase" id="RU365026"/>
    </source>
</evidence>
<dbReference type="OrthoDB" id="1922221at2759"/>
<accession>A0A835HZW7</accession>
<evidence type="ECO:0000256" key="4">
    <source>
        <dbReference type="SAM" id="MobiDB-lite"/>
    </source>
</evidence>
<gene>
    <name evidence="6" type="ORF">IFM89_035581</name>
</gene>
<protein>
    <recommendedName>
        <fullName evidence="3">Exocyst subunit Exo70 family protein</fullName>
    </recommendedName>
</protein>
<comment type="caution">
    <text evidence="6">The sequence shown here is derived from an EMBL/GenBank/DDBJ whole genome shotgun (WGS) entry which is preliminary data.</text>
</comment>
<name>A0A835HZW7_9MAGN</name>
<feature type="compositionally biased region" description="Polar residues" evidence="4">
    <location>
        <begin position="12"/>
        <end position="24"/>
    </location>
</feature>
<keyword evidence="2 3" id="KW-0813">Transport</keyword>
<dbReference type="SUPFAM" id="SSF74788">
    <property type="entry name" value="Cullin repeat-like"/>
    <property type="match status" value="1"/>
</dbReference>
<dbReference type="Proteomes" id="UP000631114">
    <property type="component" value="Unassembled WGS sequence"/>
</dbReference>
<evidence type="ECO:0000256" key="1">
    <source>
        <dbReference type="ARBA" id="ARBA00006756"/>
    </source>
</evidence>
<evidence type="ECO:0000313" key="7">
    <source>
        <dbReference type="Proteomes" id="UP000631114"/>
    </source>
</evidence>
<dbReference type="PANTHER" id="PTHR12542">
    <property type="entry name" value="EXOCYST COMPLEX PROTEIN EXO70"/>
    <property type="match status" value="1"/>
</dbReference>
<dbReference type="AlphaFoldDB" id="A0A835HZW7"/>
<reference evidence="6 7" key="1">
    <citation type="submission" date="2020-10" db="EMBL/GenBank/DDBJ databases">
        <title>The Coptis chinensis genome and diversification of protoberbering-type alkaloids.</title>
        <authorList>
            <person name="Wang B."/>
            <person name="Shu S."/>
            <person name="Song C."/>
            <person name="Liu Y."/>
        </authorList>
    </citation>
    <scope>NUCLEOTIDE SEQUENCE [LARGE SCALE GENOMIC DNA]</scope>
    <source>
        <strain evidence="6">HL-2020</strain>
        <tissue evidence="6">Leaf</tissue>
    </source>
</reference>
<evidence type="ECO:0000256" key="2">
    <source>
        <dbReference type="ARBA" id="ARBA00022448"/>
    </source>
</evidence>
<proteinExistence type="inferred from homology"/>
<dbReference type="GO" id="GO:0005546">
    <property type="term" value="F:phosphatidylinositol-4,5-bisphosphate binding"/>
    <property type="evidence" value="ECO:0007669"/>
    <property type="project" value="InterPro"/>
</dbReference>
<dbReference type="GO" id="GO:0006887">
    <property type="term" value="P:exocytosis"/>
    <property type="evidence" value="ECO:0007669"/>
    <property type="project" value="UniProtKB-KW"/>
</dbReference>
<feature type="domain" description="Exocyst complex subunit Exo70 C-terminal" evidence="5">
    <location>
        <begin position="330"/>
        <end position="417"/>
    </location>
</feature>
<dbReference type="Gene3D" id="1.20.1280.170">
    <property type="entry name" value="Exocyst complex component Exo70"/>
    <property type="match status" value="2"/>
</dbReference>
<dbReference type="PANTHER" id="PTHR12542:SF90">
    <property type="entry name" value="EXOCYST COMPLEX COMPONENT EXO70I"/>
    <property type="match status" value="1"/>
</dbReference>
<dbReference type="InterPro" id="IPR004140">
    <property type="entry name" value="Exo70"/>
</dbReference>
<feature type="domain" description="Exocyst complex subunit Exo70 C-terminal" evidence="5">
    <location>
        <begin position="422"/>
        <end position="602"/>
    </location>
</feature>
<keyword evidence="3" id="KW-0653">Protein transport</keyword>
<keyword evidence="7" id="KW-1185">Reference proteome</keyword>
<dbReference type="EMBL" id="JADFTS010000005">
    <property type="protein sequence ID" value="KAF9607443.1"/>
    <property type="molecule type" value="Genomic_DNA"/>
</dbReference>
<dbReference type="InterPro" id="IPR016159">
    <property type="entry name" value="Cullin_repeat-like_dom_sf"/>
</dbReference>
<evidence type="ECO:0000313" key="6">
    <source>
        <dbReference type="EMBL" id="KAF9607443.1"/>
    </source>
</evidence>
<keyword evidence="3" id="KW-0268">Exocytosis</keyword>